<dbReference type="PANTHER" id="PTHR14379:SF3">
    <property type="entry name" value="MEIOSIS REGULATOR AND MRNA STABILITY FACTOR 1"/>
    <property type="match status" value="1"/>
</dbReference>
<name>A0ABQ7BJS5_BRACR</name>
<organism evidence="2 3">
    <name type="scientific">Brassica cretica</name>
    <name type="common">Mustard</name>
    <dbReference type="NCBI Taxonomy" id="69181"/>
    <lineage>
        <taxon>Eukaryota</taxon>
        <taxon>Viridiplantae</taxon>
        <taxon>Streptophyta</taxon>
        <taxon>Embryophyta</taxon>
        <taxon>Tracheophyta</taxon>
        <taxon>Spermatophyta</taxon>
        <taxon>Magnoliopsida</taxon>
        <taxon>eudicotyledons</taxon>
        <taxon>Gunneridae</taxon>
        <taxon>Pentapetalae</taxon>
        <taxon>rosids</taxon>
        <taxon>malvids</taxon>
        <taxon>Brassicales</taxon>
        <taxon>Brassicaceae</taxon>
        <taxon>Brassiceae</taxon>
        <taxon>Brassica</taxon>
    </lineage>
</organism>
<feature type="region of interest" description="Disordered" evidence="1">
    <location>
        <begin position="452"/>
        <end position="529"/>
    </location>
</feature>
<keyword evidence="3" id="KW-1185">Reference proteome</keyword>
<comment type="caution">
    <text evidence="2">The sequence shown here is derived from an EMBL/GenBank/DDBJ whole genome shotgun (WGS) entry which is preliminary data.</text>
</comment>
<sequence>MMFQSVTVDQEKRSNRNSSSQLLVNDSYNVGVWSAPKVEQAYILDMDSVEKLAQKSVGAIDLVAHQLFDQMCLRGRRENQQKIISCTVVFWCLKDCPIPESLNPGTETKMEEHFVIRFDPSDEEEEHLAFVVSLVKSKRRMTKTRFETTVSLEKLFECIYLASHPSPVAAHTLSQTLSSSRRPSQAHSLESSGVIDVLDLNPSFPFRAEPHSLSLSSSPVSKEIMSGPGNTTRTLSIAIVEGNHRIMGTPLPRFGIPEESPKMCTGVQKIPDEEKTFLFWDFNTAPLPSFGDDVSDLKGRIQRALNHCKKISSVMGIGFGDLREGFSSAQFDHLQAQGIILHHVVTRRTECQVKKCRTVVPPKLEQGEYYGKRDQAEFLLSMAMYRYSSLVPKSTILLVTGDPDFAATVATLENRKQTVFVAVPKKDCHPILLARGSMHWYDSDLFEGNKQIPVAKQRGKKSKEGESGGKGELGNNSRKSTGEESSKQGGEKSNEEESSKQGGKKGESWNNSRSNTAGESSKQQQKSAVELRENLPIPQKDSIQVLNSLTEPSHRVDELHSALLKNSSSQLLVNDSYDVGVWSAPKVEQAYILDMDSVEKWTQKSVGAIDLVAHQLFDQICLRGRRENQQKIVLMGKGLSDLSLCVRVWELGGVFVKLAKWNRLETCHVYGWMMRVIGVGDVKFVKNQNASLLFVVGVMNLAGHEVLEMQEFPDGTDLVPIRTKILEALHQMGFDGFADVSVHCEQLKYDINKLFHTGRIFYLPKCTQTDAVDMTYHLLIMSDNLGYGHHVNVAVISKKPNSELLRVLRCMKSRGHINALLVEPPLDEEGLFSVESLVENARLLDGAKPRLKKESTLDNLREDDCDPTDSYNNEEDDDVSHLSNTKMVDFSVRTKHVKGDRTVIFWDAVDCPLPLYSEWNKFLGDKTWDSRIYFLPGGDKASRCIRMLNDMLLLSRDSRLCRYYEASLILVSDQFSCDASYIEAFKSMRYIKYHIVLIIPSEHINKSESPDEWPRLLMDGAYHLRDEAQA</sequence>
<evidence type="ECO:0000313" key="2">
    <source>
        <dbReference type="EMBL" id="KAF3532914.1"/>
    </source>
</evidence>
<evidence type="ECO:0000256" key="1">
    <source>
        <dbReference type="SAM" id="MobiDB-lite"/>
    </source>
</evidence>
<evidence type="ECO:0000313" key="3">
    <source>
        <dbReference type="Proteomes" id="UP000266723"/>
    </source>
</evidence>
<gene>
    <name evidence="2" type="ORF">DY000_02042767</name>
</gene>
<accession>A0ABQ7BJS5</accession>
<dbReference type="InterPro" id="IPR024768">
    <property type="entry name" value="Marf1"/>
</dbReference>
<evidence type="ECO:0008006" key="4">
    <source>
        <dbReference type="Google" id="ProtNLM"/>
    </source>
</evidence>
<feature type="compositionally biased region" description="Acidic residues" evidence="1">
    <location>
        <begin position="863"/>
        <end position="878"/>
    </location>
</feature>
<feature type="region of interest" description="Disordered" evidence="1">
    <location>
        <begin position="858"/>
        <end position="879"/>
    </location>
</feature>
<dbReference type="EMBL" id="QGKV02001507">
    <property type="protein sequence ID" value="KAF3532914.1"/>
    <property type="molecule type" value="Genomic_DNA"/>
</dbReference>
<protein>
    <recommendedName>
        <fullName evidence="4">NYN domain-containing protein</fullName>
    </recommendedName>
</protein>
<dbReference type="PANTHER" id="PTHR14379">
    <property type="entry name" value="LIMKAIN B LKAP"/>
    <property type="match status" value="1"/>
</dbReference>
<feature type="compositionally biased region" description="Polar residues" evidence="1">
    <location>
        <begin position="509"/>
        <end position="527"/>
    </location>
</feature>
<reference evidence="2 3" key="1">
    <citation type="journal article" date="2020" name="BMC Genomics">
        <title>Intraspecific diversification of the crop wild relative Brassica cretica Lam. using demographic model selection.</title>
        <authorList>
            <person name="Kioukis A."/>
            <person name="Michalopoulou V.A."/>
            <person name="Briers L."/>
            <person name="Pirintsos S."/>
            <person name="Studholme D.J."/>
            <person name="Pavlidis P."/>
            <person name="Sarris P.F."/>
        </authorList>
    </citation>
    <scope>NUCLEOTIDE SEQUENCE [LARGE SCALE GENOMIC DNA]</scope>
    <source>
        <strain evidence="3">cv. PFS-1207/04</strain>
    </source>
</reference>
<feature type="compositionally biased region" description="Basic and acidic residues" evidence="1">
    <location>
        <begin position="480"/>
        <end position="507"/>
    </location>
</feature>
<proteinExistence type="predicted"/>
<dbReference type="Proteomes" id="UP000266723">
    <property type="component" value="Unassembled WGS sequence"/>
</dbReference>